<dbReference type="SUPFAM" id="SSF52402">
    <property type="entry name" value="Adenine nucleotide alpha hydrolases-like"/>
    <property type="match status" value="2"/>
</dbReference>
<dbReference type="EMBL" id="FNFM01000008">
    <property type="protein sequence ID" value="SDK49222.1"/>
    <property type="molecule type" value="Genomic_DNA"/>
</dbReference>
<accession>A0A1G9CC18</accession>
<evidence type="ECO:0000259" key="2">
    <source>
        <dbReference type="Pfam" id="PF00582"/>
    </source>
</evidence>
<evidence type="ECO:0000256" key="1">
    <source>
        <dbReference type="ARBA" id="ARBA00008791"/>
    </source>
</evidence>
<dbReference type="PANTHER" id="PTHR46268:SF6">
    <property type="entry name" value="UNIVERSAL STRESS PROTEIN UP12"/>
    <property type="match status" value="1"/>
</dbReference>
<feature type="domain" description="UspA" evidence="2">
    <location>
        <begin position="1"/>
        <end position="137"/>
    </location>
</feature>
<dbReference type="Gene3D" id="3.40.50.620">
    <property type="entry name" value="HUPs"/>
    <property type="match status" value="2"/>
</dbReference>
<dbReference type="PANTHER" id="PTHR46268">
    <property type="entry name" value="STRESS RESPONSE PROTEIN NHAX"/>
    <property type="match status" value="1"/>
</dbReference>
<keyword evidence="4" id="KW-1185">Reference proteome</keyword>
<dbReference type="Proteomes" id="UP000199213">
    <property type="component" value="Unassembled WGS sequence"/>
</dbReference>
<dbReference type="RefSeq" id="WP_176797998.1">
    <property type="nucleotide sequence ID" value="NZ_FNFM01000008.1"/>
</dbReference>
<feature type="domain" description="UspA" evidence="2">
    <location>
        <begin position="145"/>
        <end position="281"/>
    </location>
</feature>
<comment type="similarity">
    <text evidence="1">Belongs to the universal stress protein A family.</text>
</comment>
<dbReference type="Pfam" id="PF00582">
    <property type="entry name" value="Usp"/>
    <property type="match status" value="2"/>
</dbReference>
<dbReference type="InterPro" id="IPR006016">
    <property type="entry name" value="UspA"/>
</dbReference>
<gene>
    <name evidence="3" type="ORF">SAMN04487820_108238</name>
</gene>
<organism evidence="3 4">
    <name type="scientific">Actinopolyspora mzabensis</name>
    <dbReference type="NCBI Taxonomy" id="995066"/>
    <lineage>
        <taxon>Bacteria</taxon>
        <taxon>Bacillati</taxon>
        <taxon>Actinomycetota</taxon>
        <taxon>Actinomycetes</taxon>
        <taxon>Actinopolysporales</taxon>
        <taxon>Actinopolysporaceae</taxon>
        <taxon>Actinopolyspora</taxon>
    </lineage>
</organism>
<evidence type="ECO:0000313" key="4">
    <source>
        <dbReference type="Proteomes" id="UP000199213"/>
    </source>
</evidence>
<dbReference type="InterPro" id="IPR014729">
    <property type="entry name" value="Rossmann-like_a/b/a_fold"/>
</dbReference>
<name>A0A1G9CC18_ACTMZ</name>
<dbReference type="InterPro" id="IPR006015">
    <property type="entry name" value="Universal_stress_UspA"/>
</dbReference>
<proteinExistence type="inferred from homology"/>
<reference evidence="4" key="1">
    <citation type="submission" date="2016-10" db="EMBL/GenBank/DDBJ databases">
        <authorList>
            <person name="Varghese N."/>
            <person name="Submissions S."/>
        </authorList>
    </citation>
    <scope>NUCLEOTIDE SEQUENCE [LARGE SCALE GENOMIC DNA]</scope>
    <source>
        <strain evidence="4">DSM 45460</strain>
    </source>
</reference>
<sequence>MTEPIVVGVDGSGRSLRALIWAAHEAALRHRPLRIVHVLYRFPRDIPLYPSGFWDSAQERGAELVGEAVATVQEIYPDMAVAWDLPWGLPAEVLRNESERAHELVLGARGEGGVGNLLLGSVSLQVVAHAACPVIVVNHIVPEQRRIVVGADGSPGAAAAAEYALAEAALRGSRVRALHAWSVPHSRQRAMPSDSGVEEAAEAHQNILEEQLAPLSRKYPDVQLEEEVVRDEPTRALARASDWADLLVVGSRGLGGFHGLALGSVSHTLLHTSVCPIAVVHPRHQTPES</sequence>
<evidence type="ECO:0000313" key="3">
    <source>
        <dbReference type="EMBL" id="SDK49222.1"/>
    </source>
</evidence>
<dbReference type="AlphaFoldDB" id="A0A1G9CC18"/>
<dbReference type="PRINTS" id="PR01438">
    <property type="entry name" value="UNVRSLSTRESS"/>
</dbReference>
<protein>
    <submittedName>
        <fullName evidence="3">Nucleotide-binding universal stress protein, UspA family</fullName>
    </submittedName>
</protein>